<sequence>MTKILQVSLMALFLFIVVGPIDFATAEYQNTLLSIDEATYEVKPVSPCRCAKCCTIDGIDDSLHCGGGQVCCKVSFDVKLCGTNPVILQNHYITAADP</sequence>
<protein>
    <submittedName>
        <fullName evidence="2">Uncharacterized protein</fullName>
    </submittedName>
</protein>
<accession>A0A9Q0NB81</accession>
<dbReference type="Proteomes" id="UP001151699">
    <property type="component" value="Chromosome A"/>
</dbReference>
<evidence type="ECO:0000313" key="2">
    <source>
        <dbReference type="EMBL" id="KAJ6647126.1"/>
    </source>
</evidence>
<evidence type="ECO:0000313" key="3">
    <source>
        <dbReference type="Proteomes" id="UP001151699"/>
    </source>
</evidence>
<dbReference type="AlphaFoldDB" id="A0A9Q0NB81"/>
<keyword evidence="1" id="KW-0732">Signal</keyword>
<proteinExistence type="predicted"/>
<comment type="caution">
    <text evidence="2">The sequence shown here is derived from an EMBL/GenBank/DDBJ whole genome shotgun (WGS) entry which is preliminary data.</text>
</comment>
<evidence type="ECO:0000256" key="1">
    <source>
        <dbReference type="SAM" id="SignalP"/>
    </source>
</evidence>
<keyword evidence="3" id="KW-1185">Reference proteome</keyword>
<gene>
    <name evidence="2" type="ORF">Bhyg_02346</name>
</gene>
<feature type="signal peptide" evidence="1">
    <location>
        <begin position="1"/>
        <end position="26"/>
    </location>
</feature>
<feature type="chain" id="PRO_5040302308" evidence="1">
    <location>
        <begin position="27"/>
        <end position="98"/>
    </location>
</feature>
<dbReference type="EMBL" id="WJQU01000001">
    <property type="protein sequence ID" value="KAJ6647126.1"/>
    <property type="molecule type" value="Genomic_DNA"/>
</dbReference>
<reference evidence="2" key="1">
    <citation type="submission" date="2022-07" db="EMBL/GenBank/DDBJ databases">
        <authorList>
            <person name="Trinca V."/>
            <person name="Uliana J.V.C."/>
            <person name="Torres T.T."/>
            <person name="Ward R.J."/>
            <person name="Monesi N."/>
        </authorList>
    </citation>
    <scope>NUCLEOTIDE SEQUENCE</scope>
    <source>
        <strain evidence="2">HSMRA1968</strain>
        <tissue evidence="2">Whole embryos</tissue>
    </source>
</reference>
<organism evidence="2 3">
    <name type="scientific">Pseudolycoriella hygida</name>
    <dbReference type="NCBI Taxonomy" id="35572"/>
    <lineage>
        <taxon>Eukaryota</taxon>
        <taxon>Metazoa</taxon>
        <taxon>Ecdysozoa</taxon>
        <taxon>Arthropoda</taxon>
        <taxon>Hexapoda</taxon>
        <taxon>Insecta</taxon>
        <taxon>Pterygota</taxon>
        <taxon>Neoptera</taxon>
        <taxon>Endopterygota</taxon>
        <taxon>Diptera</taxon>
        <taxon>Nematocera</taxon>
        <taxon>Sciaroidea</taxon>
        <taxon>Sciaridae</taxon>
        <taxon>Pseudolycoriella</taxon>
    </lineage>
</organism>
<name>A0A9Q0NB81_9DIPT</name>
<feature type="non-terminal residue" evidence="2">
    <location>
        <position position="98"/>
    </location>
</feature>